<keyword evidence="3" id="KW-1185">Reference proteome</keyword>
<dbReference type="PANTHER" id="PTHR47232:SF1">
    <property type="entry name" value="TRANSDUCIN FAMILY PROTEIN _ WD-40 REPEAT FAMILY PROTEIN"/>
    <property type="match status" value="1"/>
</dbReference>
<protein>
    <submittedName>
        <fullName evidence="2">WD40-repeat-containing domain protein</fullName>
    </submittedName>
</protein>
<comment type="caution">
    <text evidence="2">The sequence shown here is derived from an EMBL/GenBank/DDBJ whole genome shotgun (WGS) entry which is preliminary data.</text>
</comment>
<sequence length="426" mass="47394">MSDSSDNSHRGILHSQGFASGTLFIDPSPPGIIDNDDLHLRTAPAFQSSRLVLKPSQSAPRFRQNPGRLTPGPDSDPTIDNFDFMASSNQSPIHKYRLDVELRCSTRIYGGTQSDKARRLLVNEASSLAYLVSMHGAMHEIDITSQHPSIKRSHDSARDVLLDDACLISSEVQTSAVLGHVRDSHQLSLVNLNEHNPHPYAIDIRRPWNESKRGGVSSVCAMGQPHSFATGGYDRVVHLWKLDSNHSSALAQPLAINHTNVVQSLLPVCDTSHSLISAGADCKVNIYNLSSQRVLNSFKTSNQINHLHWTHSPFCTLLEIANLELQFELRDHRIVPERPVIRFGYTTNQVRGRYTKGASLPSSSLFTCGDRYGKVRLWDLRNPKTVASEILCFAEPQRIVQVLFHQSRLFACSENGEISCINYLSS</sequence>
<dbReference type="SUPFAM" id="SSF50978">
    <property type="entry name" value="WD40 repeat-like"/>
    <property type="match status" value="1"/>
</dbReference>
<reference evidence="2 3" key="1">
    <citation type="journal article" date="2023" name="Proc. Natl. Acad. Sci. U.S.A.">
        <title>A global phylogenomic analysis of the shiitake genus Lentinula.</title>
        <authorList>
            <person name="Sierra-Patev S."/>
            <person name="Min B."/>
            <person name="Naranjo-Ortiz M."/>
            <person name="Looney B."/>
            <person name="Konkel Z."/>
            <person name="Slot J.C."/>
            <person name="Sakamoto Y."/>
            <person name="Steenwyk J.L."/>
            <person name="Rokas A."/>
            <person name="Carro J."/>
            <person name="Camarero S."/>
            <person name="Ferreira P."/>
            <person name="Molpeceres G."/>
            <person name="Ruiz-Duenas F.J."/>
            <person name="Serrano A."/>
            <person name="Henrissat B."/>
            <person name="Drula E."/>
            <person name="Hughes K.W."/>
            <person name="Mata J.L."/>
            <person name="Ishikawa N.K."/>
            <person name="Vargas-Isla R."/>
            <person name="Ushijima S."/>
            <person name="Smith C.A."/>
            <person name="Donoghue J."/>
            <person name="Ahrendt S."/>
            <person name="Andreopoulos W."/>
            <person name="He G."/>
            <person name="LaButti K."/>
            <person name="Lipzen A."/>
            <person name="Ng V."/>
            <person name="Riley R."/>
            <person name="Sandor L."/>
            <person name="Barry K."/>
            <person name="Martinez A.T."/>
            <person name="Xiao Y."/>
            <person name="Gibbons J.G."/>
            <person name="Terashima K."/>
            <person name="Grigoriev I.V."/>
            <person name="Hibbett D."/>
        </authorList>
    </citation>
    <scope>NUCLEOTIDE SEQUENCE [LARGE SCALE GENOMIC DNA]</scope>
    <source>
        <strain evidence="2 3">TFB7810</strain>
    </source>
</reference>
<evidence type="ECO:0000313" key="3">
    <source>
        <dbReference type="Proteomes" id="UP001142393"/>
    </source>
</evidence>
<evidence type="ECO:0000313" key="2">
    <source>
        <dbReference type="EMBL" id="KAJ3741354.1"/>
    </source>
</evidence>
<dbReference type="Gene3D" id="2.130.10.10">
    <property type="entry name" value="YVTN repeat-like/Quinoprotein amine dehydrogenase"/>
    <property type="match status" value="1"/>
</dbReference>
<dbReference type="InterPro" id="IPR036322">
    <property type="entry name" value="WD40_repeat_dom_sf"/>
</dbReference>
<evidence type="ECO:0000256" key="1">
    <source>
        <dbReference type="SAM" id="MobiDB-lite"/>
    </source>
</evidence>
<dbReference type="AlphaFoldDB" id="A0A9W8TUN1"/>
<organism evidence="2 3">
    <name type="scientific">Lentinula detonsa</name>
    <dbReference type="NCBI Taxonomy" id="2804962"/>
    <lineage>
        <taxon>Eukaryota</taxon>
        <taxon>Fungi</taxon>
        <taxon>Dikarya</taxon>
        <taxon>Basidiomycota</taxon>
        <taxon>Agaricomycotina</taxon>
        <taxon>Agaricomycetes</taxon>
        <taxon>Agaricomycetidae</taxon>
        <taxon>Agaricales</taxon>
        <taxon>Marasmiineae</taxon>
        <taxon>Omphalotaceae</taxon>
        <taxon>Lentinula</taxon>
    </lineage>
</organism>
<accession>A0A9W8TUN1</accession>
<dbReference type="Proteomes" id="UP001142393">
    <property type="component" value="Unassembled WGS sequence"/>
</dbReference>
<feature type="region of interest" description="Disordered" evidence="1">
    <location>
        <begin position="53"/>
        <end position="76"/>
    </location>
</feature>
<name>A0A9W8TUN1_9AGAR</name>
<dbReference type="InterPro" id="IPR015943">
    <property type="entry name" value="WD40/YVTN_repeat-like_dom_sf"/>
</dbReference>
<dbReference type="EMBL" id="JANVFU010000012">
    <property type="protein sequence ID" value="KAJ3741354.1"/>
    <property type="molecule type" value="Genomic_DNA"/>
</dbReference>
<proteinExistence type="predicted"/>
<dbReference type="PANTHER" id="PTHR47232">
    <property type="entry name" value="TRANSDUCIN FAMILY PROTEIN / WD-40 REPEAT FAMILY PROTEIN"/>
    <property type="match status" value="1"/>
</dbReference>
<gene>
    <name evidence="2" type="ORF">DFH05DRAFT_1505787</name>
</gene>